<organism evidence="3 4">
    <name type="scientific">Bombardia bombarda</name>
    <dbReference type="NCBI Taxonomy" id="252184"/>
    <lineage>
        <taxon>Eukaryota</taxon>
        <taxon>Fungi</taxon>
        <taxon>Dikarya</taxon>
        <taxon>Ascomycota</taxon>
        <taxon>Pezizomycotina</taxon>
        <taxon>Sordariomycetes</taxon>
        <taxon>Sordariomycetidae</taxon>
        <taxon>Sordariales</taxon>
        <taxon>Lasiosphaeriaceae</taxon>
        <taxon>Bombardia</taxon>
    </lineage>
</organism>
<feature type="region of interest" description="Disordered" evidence="1">
    <location>
        <begin position="64"/>
        <end position="90"/>
    </location>
</feature>
<proteinExistence type="predicted"/>
<gene>
    <name evidence="3" type="ORF">B0T17DRAFT_539573</name>
</gene>
<accession>A0AA39WIA1</accession>
<evidence type="ECO:0000256" key="1">
    <source>
        <dbReference type="SAM" id="MobiDB-lite"/>
    </source>
</evidence>
<dbReference type="AlphaFoldDB" id="A0AA39WIA1"/>
<evidence type="ECO:0000313" key="3">
    <source>
        <dbReference type="EMBL" id="KAK0615911.1"/>
    </source>
</evidence>
<evidence type="ECO:0008006" key="5">
    <source>
        <dbReference type="Google" id="ProtNLM"/>
    </source>
</evidence>
<keyword evidence="2" id="KW-0732">Signal</keyword>
<dbReference type="EMBL" id="JAULSR010000006">
    <property type="protein sequence ID" value="KAK0615911.1"/>
    <property type="molecule type" value="Genomic_DNA"/>
</dbReference>
<sequence>MVLYLWNRTTTTCAPLVLLLLRLDSSQSSRLGPPNPIPQAISSVCLMQASTYVLCICTASYVNREGEGETKKETTPRLRRSAESHRPVLD</sequence>
<evidence type="ECO:0000256" key="2">
    <source>
        <dbReference type="SAM" id="SignalP"/>
    </source>
</evidence>
<dbReference type="Proteomes" id="UP001174934">
    <property type="component" value="Unassembled WGS sequence"/>
</dbReference>
<protein>
    <recommendedName>
        <fullName evidence="5">Secreted protein</fullName>
    </recommendedName>
</protein>
<reference evidence="3" key="1">
    <citation type="submission" date="2023-06" db="EMBL/GenBank/DDBJ databases">
        <title>Genome-scale phylogeny and comparative genomics of the fungal order Sordariales.</title>
        <authorList>
            <consortium name="Lawrence Berkeley National Laboratory"/>
            <person name="Hensen N."/>
            <person name="Bonometti L."/>
            <person name="Westerberg I."/>
            <person name="Brannstrom I.O."/>
            <person name="Guillou S."/>
            <person name="Cros-Aarteil S."/>
            <person name="Calhoun S."/>
            <person name="Haridas S."/>
            <person name="Kuo A."/>
            <person name="Mondo S."/>
            <person name="Pangilinan J."/>
            <person name="Riley R."/>
            <person name="LaButti K."/>
            <person name="Andreopoulos B."/>
            <person name="Lipzen A."/>
            <person name="Chen C."/>
            <person name="Yanf M."/>
            <person name="Daum C."/>
            <person name="Ng V."/>
            <person name="Clum A."/>
            <person name="Steindorff A."/>
            <person name="Ohm R."/>
            <person name="Martin F."/>
            <person name="Silar P."/>
            <person name="Natvig D."/>
            <person name="Lalanne C."/>
            <person name="Gautier V."/>
            <person name="Ament-velasquez S.L."/>
            <person name="Kruys A."/>
            <person name="Hutchinson M.I."/>
            <person name="Powell A.J."/>
            <person name="Barry K."/>
            <person name="Miller A.N."/>
            <person name="Grigoriev I.V."/>
            <person name="Debuchy R."/>
            <person name="Gladieux P."/>
            <person name="Thoren M.H."/>
            <person name="Johannesson H."/>
        </authorList>
    </citation>
    <scope>NUCLEOTIDE SEQUENCE</scope>
    <source>
        <strain evidence="3">SMH3391-2</strain>
    </source>
</reference>
<evidence type="ECO:0000313" key="4">
    <source>
        <dbReference type="Proteomes" id="UP001174934"/>
    </source>
</evidence>
<feature type="chain" id="PRO_5041306602" description="Secreted protein" evidence="2">
    <location>
        <begin position="29"/>
        <end position="90"/>
    </location>
</feature>
<feature type="signal peptide" evidence="2">
    <location>
        <begin position="1"/>
        <end position="28"/>
    </location>
</feature>
<keyword evidence="4" id="KW-1185">Reference proteome</keyword>
<name>A0AA39WIA1_9PEZI</name>
<comment type="caution">
    <text evidence="3">The sequence shown here is derived from an EMBL/GenBank/DDBJ whole genome shotgun (WGS) entry which is preliminary data.</text>
</comment>